<dbReference type="AlphaFoldDB" id="A0A9X0WIL1"/>
<organism evidence="1 2">
    <name type="scientific">Thiocapsa imhoffii</name>
    <dbReference type="NCBI Taxonomy" id="382777"/>
    <lineage>
        <taxon>Bacteria</taxon>
        <taxon>Pseudomonadati</taxon>
        <taxon>Pseudomonadota</taxon>
        <taxon>Gammaproteobacteria</taxon>
        <taxon>Chromatiales</taxon>
        <taxon>Chromatiaceae</taxon>
        <taxon>Thiocapsa</taxon>
    </lineage>
</organism>
<evidence type="ECO:0000313" key="2">
    <source>
        <dbReference type="Proteomes" id="UP001138802"/>
    </source>
</evidence>
<protein>
    <submittedName>
        <fullName evidence="1">Uncharacterized protein</fullName>
    </submittedName>
</protein>
<proteinExistence type="predicted"/>
<evidence type="ECO:0000313" key="1">
    <source>
        <dbReference type="EMBL" id="MBK1645238.1"/>
    </source>
</evidence>
<dbReference type="Proteomes" id="UP001138802">
    <property type="component" value="Unassembled WGS sequence"/>
</dbReference>
<comment type="caution">
    <text evidence="1">The sequence shown here is derived from an EMBL/GenBank/DDBJ whole genome shotgun (WGS) entry which is preliminary data.</text>
</comment>
<reference evidence="1 2" key="1">
    <citation type="journal article" date="2020" name="Microorganisms">
        <title>Osmotic Adaptation and Compatible Solute Biosynthesis of Phototrophic Bacteria as Revealed from Genome Analyses.</title>
        <authorList>
            <person name="Imhoff J.F."/>
            <person name="Rahn T."/>
            <person name="Kunzel S."/>
            <person name="Keller A."/>
            <person name="Neulinger S.C."/>
        </authorList>
    </citation>
    <scope>NUCLEOTIDE SEQUENCE [LARGE SCALE GENOMIC DNA]</scope>
    <source>
        <strain evidence="1 2">DSM 21303</strain>
    </source>
</reference>
<dbReference type="EMBL" id="NRSD01000010">
    <property type="protein sequence ID" value="MBK1645238.1"/>
    <property type="molecule type" value="Genomic_DNA"/>
</dbReference>
<gene>
    <name evidence="1" type="ORF">CKO25_11410</name>
</gene>
<keyword evidence="2" id="KW-1185">Reference proteome</keyword>
<name>A0A9X0WIL1_9GAMM</name>
<sequence length="105" mass="12271">MYVSGLLREEEKMRKQRDAFVPAEITFNGNMTDWATRVLYRGYGDQLVEIVVEKVRTGLPKSVLRRYKPNLPLIRGQLYESMQENGWSRKEVEMMGFTPKVGTVR</sequence>
<accession>A0A9X0WIL1</accession>